<comment type="caution">
    <text evidence="2">The sequence shown here is derived from an EMBL/GenBank/DDBJ whole genome shotgun (WGS) entry which is preliminary data.</text>
</comment>
<evidence type="ECO:0000313" key="2">
    <source>
        <dbReference type="EMBL" id="KAK0466805.1"/>
    </source>
</evidence>
<organism evidence="2 3">
    <name type="scientific">Armillaria tabescens</name>
    <name type="common">Ringless honey mushroom</name>
    <name type="synonym">Agaricus tabescens</name>
    <dbReference type="NCBI Taxonomy" id="1929756"/>
    <lineage>
        <taxon>Eukaryota</taxon>
        <taxon>Fungi</taxon>
        <taxon>Dikarya</taxon>
        <taxon>Basidiomycota</taxon>
        <taxon>Agaricomycotina</taxon>
        <taxon>Agaricomycetes</taxon>
        <taxon>Agaricomycetidae</taxon>
        <taxon>Agaricales</taxon>
        <taxon>Marasmiineae</taxon>
        <taxon>Physalacriaceae</taxon>
        <taxon>Desarmillaria</taxon>
    </lineage>
</organism>
<dbReference type="PANTHER" id="PTHR37542:SF3">
    <property type="entry name" value="PRION-INHIBITION AND PROPAGATION HELO DOMAIN-CONTAINING PROTEIN"/>
    <property type="match status" value="1"/>
</dbReference>
<dbReference type="InterPro" id="IPR000719">
    <property type="entry name" value="Prot_kinase_dom"/>
</dbReference>
<dbReference type="GO" id="GO:0005524">
    <property type="term" value="F:ATP binding"/>
    <property type="evidence" value="ECO:0007669"/>
    <property type="project" value="InterPro"/>
</dbReference>
<dbReference type="InterPro" id="IPR011009">
    <property type="entry name" value="Kinase-like_dom_sf"/>
</dbReference>
<dbReference type="PROSITE" id="PS50011">
    <property type="entry name" value="PROTEIN_KINASE_DOM"/>
    <property type="match status" value="1"/>
</dbReference>
<dbReference type="SUPFAM" id="SSF56112">
    <property type="entry name" value="Protein kinase-like (PK-like)"/>
    <property type="match status" value="1"/>
</dbReference>
<accession>A0AA39NJL0</accession>
<feature type="domain" description="Protein kinase" evidence="1">
    <location>
        <begin position="36"/>
        <end position="274"/>
    </location>
</feature>
<reference evidence="2" key="1">
    <citation type="submission" date="2023-06" db="EMBL/GenBank/DDBJ databases">
        <authorList>
            <consortium name="Lawrence Berkeley National Laboratory"/>
            <person name="Ahrendt S."/>
            <person name="Sahu N."/>
            <person name="Indic B."/>
            <person name="Wong-Bajracharya J."/>
            <person name="Merenyi Z."/>
            <person name="Ke H.-M."/>
            <person name="Monk M."/>
            <person name="Kocsube S."/>
            <person name="Drula E."/>
            <person name="Lipzen A."/>
            <person name="Balint B."/>
            <person name="Henrissat B."/>
            <person name="Andreopoulos B."/>
            <person name="Martin F.M."/>
            <person name="Harder C.B."/>
            <person name="Rigling D."/>
            <person name="Ford K.L."/>
            <person name="Foster G.D."/>
            <person name="Pangilinan J."/>
            <person name="Papanicolaou A."/>
            <person name="Barry K."/>
            <person name="LaButti K."/>
            <person name="Viragh M."/>
            <person name="Koriabine M."/>
            <person name="Yan M."/>
            <person name="Riley R."/>
            <person name="Champramary S."/>
            <person name="Plett K.L."/>
            <person name="Tsai I.J."/>
            <person name="Slot J."/>
            <person name="Sipos G."/>
            <person name="Plett J."/>
            <person name="Nagy L.G."/>
            <person name="Grigoriev I.V."/>
        </authorList>
    </citation>
    <scope>NUCLEOTIDE SEQUENCE</scope>
    <source>
        <strain evidence="2">CCBAS 213</strain>
    </source>
</reference>
<proteinExistence type="predicted"/>
<dbReference type="RefSeq" id="XP_060337397.1">
    <property type="nucleotide sequence ID" value="XM_060482923.1"/>
</dbReference>
<evidence type="ECO:0000313" key="3">
    <source>
        <dbReference type="Proteomes" id="UP001175211"/>
    </source>
</evidence>
<dbReference type="GeneID" id="85366471"/>
<name>A0AA39NJL0_ARMTA</name>
<dbReference type="Gene3D" id="1.10.510.10">
    <property type="entry name" value="Transferase(Phosphotransferase) domain 1"/>
    <property type="match status" value="1"/>
</dbReference>
<dbReference type="GO" id="GO:0004672">
    <property type="term" value="F:protein kinase activity"/>
    <property type="evidence" value="ECO:0007669"/>
    <property type="project" value="InterPro"/>
</dbReference>
<keyword evidence="3" id="KW-1185">Reference proteome</keyword>
<dbReference type="EMBL" id="JAUEPS010000003">
    <property type="protein sequence ID" value="KAK0466805.1"/>
    <property type="molecule type" value="Genomic_DNA"/>
</dbReference>
<sequence length="274" mass="30269">MIFTYSLLLNVLAIKNFDSLYERLSRTDDQPLIGALALARRIHGGQNLKTYHIPVSSLIPAVKPVITDRVLAQYGSSLVYLEKHETHSDALTKMAAAFRSPDLPSMHLLSCLGFTVWHESERFLVYQIPTLTPGIVNPARLPMLAYVLDNDIRMALEGSFRIAVEITTAVMEIHAAGWVHKSIRSDNVLVSTRGGVKGRKGDADVSSAYLVGFTTARSQAVSSGRFPVTDPIHRLYHHPERQGGSNDSVVTFDIRHDMYSLGALLIEIGFGKTL</sequence>
<dbReference type="PANTHER" id="PTHR37542">
    <property type="entry name" value="HELO DOMAIN-CONTAINING PROTEIN-RELATED"/>
    <property type="match status" value="1"/>
</dbReference>
<dbReference type="Proteomes" id="UP001175211">
    <property type="component" value="Unassembled WGS sequence"/>
</dbReference>
<evidence type="ECO:0000259" key="1">
    <source>
        <dbReference type="PROSITE" id="PS50011"/>
    </source>
</evidence>
<dbReference type="AlphaFoldDB" id="A0AA39NJL0"/>
<protein>
    <recommendedName>
        <fullName evidence="1">Protein kinase domain-containing protein</fullName>
    </recommendedName>
</protein>
<gene>
    <name evidence="2" type="ORF">EV420DRAFT_649715</name>
</gene>